<evidence type="ECO:0000256" key="1">
    <source>
        <dbReference type="ARBA" id="ARBA00012513"/>
    </source>
</evidence>
<comment type="catalytic activity">
    <reaction evidence="7">
        <text>L-threonyl-[protein] + ATP = O-phospho-L-threonyl-[protein] + ADP + H(+)</text>
        <dbReference type="Rhea" id="RHEA:46608"/>
        <dbReference type="Rhea" id="RHEA-COMP:11060"/>
        <dbReference type="Rhea" id="RHEA-COMP:11605"/>
        <dbReference type="ChEBI" id="CHEBI:15378"/>
        <dbReference type="ChEBI" id="CHEBI:30013"/>
        <dbReference type="ChEBI" id="CHEBI:30616"/>
        <dbReference type="ChEBI" id="CHEBI:61977"/>
        <dbReference type="ChEBI" id="CHEBI:456216"/>
        <dbReference type="EC" id="2.7.11.1"/>
    </reaction>
</comment>
<dbReference type="EMBL" id="RJSG01000002">
    <property type="protein sequence ID" value="RNL79746.1"/>
    <property type="molecule type" value="Genomic_DNA"/>
</dbReference>
<name>A0A3N0DW73_9ACTN</name>
<dbReference type="Pfam" id="PF00069">
    <property type="entry name" value="Pkinase"/>
    <property type="match status" value="1"/>
</dbReference>
<evidence type="ECO:0000256" key="8">
    <source>
        <dbReference type="ARBA" id="ARBA00048679"/>
    </source>
</evidence>
<evidence type="ECO:0000256" key="7">
    <source>
        <dbReference type="ARBA" id="ARBA00047899"/>
    </source>
</evidence>
<protein>
    <recommendedName>
        <fullName evidence="1">non-specific serine/threonine protein kinase</fullName>
        <ecNumber evidence="1">2.7.11.1</ecNumber>
    </recommendedName>
</protein>
<dbReference type="PANTHER" id="PTHR43289:SF34">
    <property type="entry name" value="SERINE_THREONINE-PROTEIN KINASE YBDM-RELATED"/>
    <property type="match status" value="1"/>
</dbReference>
<evidence type="ECO:0000256" key="5">
    <source>
        <dbReference type="ARBA" id="ARBA00022777"/>
    </source>
</evidence>
<keyword evidence="10" id="KW-0812">Transmembrane</keyword>
<dbReference type="GO" id="GO:0005524">
    <property type="term" value="F:ATP binding"/>
    <property type="evidence" value="ECO:0007669"/>
    <property type="project" value="UniProtKB-KW"/>
</dbReference>
<feature type="domain" description="PASTA" evidence="12">
    <location>
        <begin position="618"/>
        <end position="682"/>
    </location>
</feature>
<keyword evidence="5 13" id="KW-0418">Kinase</keyword>
<feature type="transmembrane region" description="Helical" evidence="10">
    <location>
        <begin position="395"/>
        <end position="417"/>
    </location>
</feature>
<evidence type="ECO:0000313" key="13">
    <source>
        <dbReference type="EMBL" id="RNL79746.1"/>
    </source>
</evidence>
<keyword evidence="6" id="KW-0067">ATP-binding</keyword>
<dbReference type="FunFam" id="3.30.200.20:FF:000035">
    <property type="entry name" value="Serine/threonine protein kinase Stk1"/>
    <property type="match status" value="1"/>
</dbReference>
<feature type="domain" description="PASTA" evidence="12">
    <location>
        <begin position="484"/>
        <end position="551"/>
    </location>
</feature>
<evidence type="ECO:0000256" key="4">
    <source>
        <dbReference type="ARBA" id="ARBA00022741"/>
    </source>
</evidence>
<dbReference type="PANTHER" id="PTHR43289">
    <property type="entry name" value="MITOGEN-ACTIVATED PROTEIN KINASE KINASE KINASE 20-RELATED"/>
    <property type="match status" value="1"/>
</dbReference>
<dbReference type="Gene3D" id="3.30.10.20">
    <property type="match status" value="4"/>
</dbReference>
<feature type="domain" description="PASTA" evidence="12">
    <location>
        <begin position="552"/>
        <end position="617"/>
    </location>
</feature>
<dbReference type="EC" id="2.7.11.1" evidence="1"/>
<dbReference type="SMART" id="SM00220">
    <property type="entry name" value="S_TKc"/>
    <property type="match status" value="1"/>
</dbReference>
<keyword evidence="10" id="KW-1133">Transmembrane helix</keyword>
<dbReference type="GO" id="GO:0004674">
    <property type="term" value="F:protein serine/threonine kinase activity"/>
    <property type="evidence" value="ECO:0007669"/>
    <property type="project" value="UniProtKB-KW"/>
</dbReference>
<evidence type="ECO:0000256" key="10">
    <source>
        <dbReference type="SAM" id="Phobius"/>
    </source>
</evidence>
<organism evidence="13 14">
    <name type="scientific">Nocardioides marmorisolisilvae</name>
    <dbReference type="NCBI Taxonomy" id="1542737"/>
    <lineage>
        <taxon>Bacteria</taxon>
        <taxon>Bacillati</taxon>
        <taxon>Actinomycetota</taxon>
        <taxon>Actinomycetes</taxon>
        <taxon>Propionibacteriales</taxon>
        <taxon>Nocardioidaceae</taxon>
        <taxon>Nocardioides</taxon>
    </lineage>
</organism>
<evidence type="ECO:0000259" key="12">
    <source>
        <dbReference type="PROSITE" id="PS51178"/>
    </source>
</evidence>
<dbReference type="PROSITE" id="PS00108">
    <property type="entry name" value="PROTEIN_KINASE_ST"/>
    <property type="match status" value="1"/>
</dbReference>
<dbReference type="SUPFAM" id="SSF56112">
    <property type="entry name" value="Protein kinase-like (PK-like)"/>
    <property type="match status" value="1"/>
</dbReference>
<dbReference type="InterPro" id="IPR008271">
    <property type="entry name" value="Ser/Thr_kinase_AS"/>
</dbReference>
<keyword evidence="2" id="KW-0723">Serine/threonine-protein kinase</keyword>
<evidence type="ECO:0000313" key="14">
    <source>
        <dbReference type="Proteomes" id="UP000277094"/>
    </source>
</evidence>
<dbReference type="SMART" id="SM00740">
    <property type="entry name" value="PASTA"/>
    <property type="match status" value="4"/>
</dbReference>
<evidence type="ECO:0000256" key="2">
    <source>
        <dbReference type="ARBA" id="ARBA00022527"/>
    </source>
</evidence>
<dbReference type="CDD" id="cd14014">
    <property type="entry name" value="STKc_PknB_like"/>
    <property type="match status" value="1"/>
</dbReference>
<dbReference type="NCBIfam" id="NF033483">
    <property type="entry name" value="PknB_PASTA_kin"/>
    <property type="match status" value="1"/>
</dbReference>
<gene>
    <name evidence="13" type="primary">pknB</name>
    <name evidence="13" type="ORF">EFL95_12385</name>
</gene>
<proteinExistence type="predicted"/>
<comment type="caution">
    <text evidence="13">The sequence shown here is derived from an EMBL/GenBank/DDBJ whole genome shotgun (WGS) entry which is preliminary data.</text>
</comment>
<dbReference type="GO" id="GO:0045717">
    <property type="term" value="P:negative regulation of fatty acid biosynthetic process"/>
    <property type="evidence" value="ECO:0007669"/>
    <property type="project" value="UniProtKB-ARBA"/>
</dbReference>
<evidence type="ECO:0000256" key="9">
    <source>
        <dbReference type="SAM" id="MobiDB-lite"/>
    </source>
</evidence>
<dbReference type="CDD" id="cd06577">
    <property type="entry name" value="PASTA_pknB"/>
    <property type="match status" value="4"/>
</dbReference>
<dbReference type="PROSITE" id="PS51178">
    <property type="entry name" value="PASTA"/>
    <property type="match status" value="4"/>
</dbReference>
<keyword evidence="10" id="KW-0472">Membrane</keyword>
<dbReference type="FunFam" id="1.10.510.10:FF:000021">
    <property type="entry name" value="Serine/threonine protein kinase"/>
    <property type="match status" value="1"/>
</dbReference>
<reference evidence="13 14" key="1">
    <citation type="submission" date="2018-11" db="EMBL/GenBank/DDBJ databases">
        <authorList>
            <person name="Li F."/>
        </authorList>
    </citation>
    <scope>NUCLEOTIDE SEQUENCE [LARGE SCALE GENOMIC DNA]</scope>
    <source>
        <strain evidence="13 14">KIS18-7</strain>
    </source>
</reference>
<evidence type="ECO:0000256" key="3">
    <source>
        <dbReference type="ARBA" id="ARBA00022679"/>
    </source>
</evidence>
<keyword evidence="3" id="KW-0808">Transferase</keyword>
<keyword evidence="4" id="KW-0547">Nucleotide-binding</keyword>
<sequence length="682" mass="73443">MGGVVERTDLGRGDDPLIGRVLDGRYEVGQKIARGGMATVYQARDLRLDRTVAVKVMHSGLADDPEFVSRFEREARSAARLSHHNVVSVFDQGDDRGTLFLVMEYVPGLTLRDLIRKDAPMDPGKALELIEPVLAALAAAHGAGMIHRDVKPENVLLADDGRIKVADFGLARAVNAETQHTATGGVLIGTVSYLSPELVVDGKADARSDVYAVGVLLYEMLTGVKPHQADSPIQVAYKHVHEDVPAPSLREPALPAYVDALVARATARDRDLRPSDARVLLHQVRRVRQALDHGVVEDPELYADLMPGVRPIAEDTGEVTGELEREDRISILGADDVYDQDREVTTAMPPSGVATAVPPRPPQNLAHNQPPRVVPPPVVADEPRRFQQPKRSRRGLFLLIGVLVTALLVGISAWQLGRYTTTPSVISLSQSAAKAKITKAGLTFKLGKAEYSEKYTKGSVMDTDPAPGDKVSKGGTVTVILSLGPERHAVPTVRGKTLEEVQQLIADADLSLGEVTQAYSDLVDEGMVVTTDPKAGTLLKRDTAIDVVVSKGPKPIDITDWTGKSAKQAQKSLEKQGFKVTVDEQFDDTITKGKVISQTPNTGQGVKGDEITLVVSKGPELFAIPHVRGLRTNDARQKLEDAGFKVKVHHSSLFVGANYVVTVSPGEGTMVPKGTTVTINVV</sequence>
<feature type="domain" description="Protein kinase" evidence="11">
    <location>
        <begin position="26"/>
        <end position="285"/>
    </location>
</feature>
<dbReference type="Gene3D" id="3.30.200.20">
    <property type="entry name" value="Phosphorylase Kinase, domain 1"/>
    <property type="match status" value="1"/>
</dbReference>
<dbReference type="InterPro" id="IPR005543">
    <property type="entry name" value="PASTA_dom"/>
</dbReference>
<evidence type="ECO:0000259" key="11">
    <source>
        <dbReference type="PROSITE" id="PS50011"/>
    </source>
</evidence>
<accession>A0A3N0DW73</accession>
<evidence type="ECO:0000256" key="6">
    <source>
        <dbReference type="ARBA" id="ARBA00022840"/>
    </source>
</evidence>
<keyword evidence="14" id="KW-1185">Reference proteome</keyword>
<feature type="domain" description="PASTA" evidence="12">
    <location>
        <begin position="420"/>
        <end position="483"/>
    </location>
</feature>
<dbReference type="PROSITE" id="PS50011">
    <property type="entry name" value="PROTEIN_KINASE_DOM"/>
    <property type="match status" value="1"/>
</dbReference>
<dbReference type="Proteomes" id="UP000277094">
    <property type="component" value="Unassembled WGS sequence"/>
</dbReference>
<dbReference type="Gene3D" id="1.10.510.10">
    <property type="entry name" value="Transferase(Phosphotransferase) domain 1"/>
    <property type="match status" value="1"/>
</dbReference>
<feature type="region of interest" description="Disordered" evidence="9">
    <location>
        <begin position="360"/>
        <end position="379"/>
    </location>
</feature>
<comment type="catalytic activity">
    <reaction evidence="8">
        <text>L-seryl-[protein] + ATP = O-phospho-L-seryl-[protein] + ADP + H(+)</text>
        <dbReference type="Rhea" id="RHEA:17989"/>
        <dbReference type="Rhea" id="RHEA-COMP:9863"/>
        <dbReference type="Rhea" id="RHEA-COMP:11604"/>
        <dbReference type="ChEBI" id="CHEBI:15378"/>
        <dbReference type="ChEBI" id="CHEBI:29999"/>
        <dbReference type="ChEBI" id="CHEBI:30616"/>
        <dbReference type="ChEBI" id="CHEBI:83421"/>
        <dbReference type="ChEBI" id="CHEBI:456216"/>
        <dbReference type="EC" id="2.7.11.1"/>
    </reaction>
</comment>
<dbReference type="OrthoDB" id="9762169at2"/>
<dbReference type="InterPro" id="IPR011009">
    <property type="entry name" value="Kinase-like_dom_sf"/>
</dbReference>
<dbReference type="Pfam" id="PF03793">
    <property type="entry name" value="PASTA"/>
    <property type="match status" value="4"/>
</dbReference>
<dbReference type="AlphaFoldDB" id="A0A3N0DW73"/>
<dbReference type="InterPro" id="IPR000719">
    <property type="entry name" value="Prot_kinase_dom"/>
</dbReference>